<evidence type="ECO:0000256" key="7">
    <source>
        <dbReference type="ARBA" id="ARBA00023170"/>
    </source>
</evidence>
<keyword evidence="7" id="KW-0675">Receptor</keyword>
<evidence type="ECO:0000256" key="4">
    <source>
        <dbReference type="ARBA" id="ARBA00022725"/>
    </source>
</evidence>
<dbReference type="PANTHER" id="PTHR21137">
    <property type="entry name" value="ODORANT RECEPTOR"/>
    <property type="match status" value="1"/>
</dbReference>
<dbReference type="Proteomes" id="UP000801492">
    <property type="component" value="Unassembled WGS sequence"/>
</dbReference>
<evidence type="ECO:0000313" key="11">
    <source>
        <dbReference type="Proteomes" id="UP000801492"/>
    </source>
</evidence>
<keyword evidence="5 9" id="KW-1133">Transmembrane helix</keyword>
<dbReference type="InterPro" id="IPR004117">
    <property type="entry name" value="7tm6_olfct_rcpt"/>
</dbReference>
<dbReference type="AlphaFoldDB" id="A0A8K0C7F9"/>
<accession>A0A8K0C7F9</accession>
<proteinExistence type="predicted"/>
<gene>
    <name evidence="10" type="ORF">ILUMI_25965</name>
</gene>
<evidence type="ECO:0000256" key="9">
    <source>
        <dbReference type="SAM" id="Phobius"/>
    </source>
</evidence>
<keyword evidence="2" id="KW-0716">Sensory transduction</keyword>
<dbReference type="GO" id="GO:0004984">
    <property type="term" value="F:olfactory receptor activity"/>
    <property type="evidence" value="ECO:0007669"/>
    <property type="project" value="InterPro"/>
</dbReference>
<sequence length="280" mass="31455">AYTYWSAVTGAIGAGILISLIKRIINSNYREFPYGPFPTLNTTNSFNYEICWLYQVVSFTAFGWTCATVDLLICSVLMNICYQFKVLQNFLKQMVEVSHKPMVEKQGLPNSEKVEIDTSIVLCKYLEKTLKTAVSYHVAILDIASEIETTFSELLLMAFLVTLAILCISVYQMAIATTLTGVVRHLFEGSTAVLQVAIYCYWGEQVTRESQNVGFSAYNANFTGSDLKFQKALVLIIRRSQTPTVITAGGFTDIGLPTFFWILHTSYSAFMVMRNNSSER</sequence>
<comment type="caution">
    <text evidence="10">The sequence shown here is derived from an EMBL/GenBank/DDBJ whole genome shotgun (WGS) entry which is preliminary data.</text>
</comment>
<reference evidence="10" key="1">
    <citation type="submission" date="2019-08" db="EMBL/GenBank/DDBJ databases">
        <title>The genome of the North American firefly Photinus pyralis.</title>
        <authorList>
            <consortium name="Photinus pyralis genome working group"/>
            <person name="Fallon T.R."/>
            <person name="Sander Lower S.E."/>
            <person name="Weng J.-K."/>
        </authorList>
    </citation>
    <scope>NUCLEOTIDE SEQUENCE</scope>
    <source>
        <strain evidence="10">TRF0915ILg1</strain>
        <tissue evidence="10">Whole body</tissue>
    </source>
</reference>
<dbReference type="GO" id="GO:0005886">
    <property type="term" value="C:plasma membrane"/>
    <property type="evidence" value="ECO:0007669"/>
    <property type="project" value="TreeGrafter"/>
</dbReference>
<evidence type="ECO:0000313" key="10">
    <source>
        <dbReference type="EMBL" id="KAF2880206.1"/>
    </source>
</evidence>
<keyword evidence="11" id="KW-1185">Reference proteome</keyword>
<evidence type="ECO:0000256" key="6">
    <source>
        <dbReference type="ARBA" id="ARBA00023136"/>
    </source>
</evidence>
<comment type="subcellular location">
    <subcellularLocation>
        <location evidence="1">Membrane</location>
        <topology evidence="1">Multi-pass membrane protein</topology>
    </subcellularLocation>
</comment>
<keyword evidence="3 9" id="KW-0812">Transmembrane</keyword>
<dbReference type="PANTHER" id="PTHR21137:SF43">
    <property type="entry name" value="ODORANT RECEPTOR 47A-RELATED"/>
    <property type="match status" value="1"/>
</dbReference>
<dbReference type="EMBL" id="VTPC01091009">
    <property type="protein sequence ID" value="KAF2880206.1"/>
    <property type="molecule type" value="Genomic_DNA"/>
</dbReference>
<organism evidence="10 11">
    <name type="scientific">Ignelater luminosus</name>
    <name type="common">Cucubano</name>
    <name type="synonym">Pyrophorus luminosus</name>
    <dbReference type="NCBI Taxonomy" id="2038154"/>
    <lineage>
        <taxon>Eukaryota</taxon>
        <taxon>Metazoa</taxon>
        <taxon>Ecdysozoa</taxon>
        <taxon>Arthropoda</taxon>
        <taxon>Hexapoda</taxon>
        <taxon>Insecta</taxon>
        <taxon>Pterygota</taxon>
        <taxon>Neoptera</taxon>
        <taxon>Endopterygota</taxon>
        <taxon>Coleoptera</taxon>
        <taxon>Polyphaga</taxon>
        <taxon>Elateriformia</taxon>
        <taxon>Elateroidea</taxon>
        <taxon>Elateridae</taxon>
        <taxon>Agrypninae</taxon>
        <taxon>Pyrophorini</taxon>
        <taxon>Ignelater</taxon>
    </lineage>
</organism>
<protein>
    <submittedName>
        <fullName evidence="10">Uncharacterized protein</fullName>
    </submittedName>
</protein>
<keyword evidence="8" id="KW-0807">Transducer</keyword>
<evidence type="ECO:0000256" key="5">
    <source>
        <dbReference type="ARBA" id="ARBA00022989"/>
    </source>
</evidence>
<evidence type="ECO:0000256" key="1">
    <source>
        <dbReference type="ARBA" id="ARBA00004141"/>
    </source>
</evidence>
<dbReference type="Pfam" id="PF02949">
    <property type="entry name" value="7tm_6"/>
    <property type="match status" value="1"/>
</dbReference>
<feature type="transmembrane region" description="Helical" evidence="9">
    <location>
        <begin position="154"/>
        <end position="174"/>
    </location>
</feature>
<dbReference type="GO" id="GO:0007165">
    <property type="term" value="P:signal transduction"/>
    <property type="evidence" value="ECO:0007669"/>
    <property type="project" value="UniProtKB-KW"/>
</dbReference>
<keyword evidence="4" id="KW-0552">Olfaction</keyword>
<keyword evidence="6 9" id="KW-0472">Membrane</keyword>
<dbReference type="GO" id="GO:0005549">
    <property type="term" value="F:odorant binding"/>
    <property type="evidence" value="ECO:0007669"/>
    <property type="project" value="InterPro"/>
</dbReference>
<evidence type="ECO:0000256" key="3">
    <source>
        <dbReference type="ARBA" id="ARBA00022692"/>
    </source>
</evidence>
<evidence type="ECO:0000256" key="2">
    <source>
        <dbReference type="ARBA" id="ARBA00022606"/>
    </source>
</evidence>
<dbReference type="OrthoDB" id="6597368at2759"/>
<feature type="non-terminal residue" evidence="10">
    <location>
        <position position="1"/>
    </location>
</feature>
<evidence type="ECO:0000256" key="8">
    <source>
        <dbReference type="ARBA" id="ARBA00023224"/>
    </source>
</evidence>
<name>A0A8K0C7F9_IGNLU</name>